<dbReference type="Gene3D" id="1.20.1250.20">
    <property type="entry name" value="MFS general substrate transporter like domains"/>
    <property type="match status" value="2"/>
</dbReference>
<keyword evidence="2" id="KW-0813">Transport</keyword>
<dbReference type="PANTHER" id="PTHR43385">
    <property type="entry name" value="RIBOFLAVIN TRANSPORTER RIBJ"/>
    <property type="match status" value="1"/>
</dbReference>
<dbReference type="PROSITE" id="PS50850">
    <property type="entry name" value="MFS"/>
    <property type="match status" value="1"/>
</dbReference>
<dbReference type="InterPro" id="IPR052983">
    <property type="entry name" value="MFS_Riboflavin_Transporter"/>
</dbReference>
<accession>A0ABP6W2S9</accession>
<proteinExistence type="predicted"/>
<feature type="transmembrane region" description="Helical" evidence="6">
    <location>
        <begin position="123"/>
        <end position="144"/>
    </location>
</feature>
<evidence type="ECO:0000256" key="1">
    <source>
        <dbReference type="ARBA" id="ARBA00004651"/>
    </source>
</evidence>
<feature type="transmembrane region" description="Helical" evidence="6">
    <location>
        <begin position="151"/>
        <end position="171"/>
    </location>
</feature>
<dbReference type="Proteomes" id="UP001500689">
    <property type="component" value="Unassembled WGS sequence"/>
</dbReference>
<evidence type="ECO:0000256" key="3">
    <source>
        <dbReference type="ARBA" id="ARBA00022692"/>
    </source>
</evidence>
<feature type="transmembrane region" description="Helical" evidence="6">
    <location>
        <begin position="333"/>
        <end position="350"/>
    </location>
</feature>
<comment type="subcellular location">
    <subcellularLocation>
        <location evidence="1">Cell membrane</location>
        <topology evidence="1">Multi-pass membrane protein</topology>
    </subcellularLocation>
</comment>
<evidence type="ECO:0000256" key="6">
    <source>
        <dbReference type="SAM" id="Phobius"/>
    </source>
</evidence>
<feature type="domain" description="Major facilitator superfamily (MFS) profile" evidence="7">
    <location>
        <begin position="27"/>
        <end position="422"/>
    </location>
</feature>
<feature type="transmembrane region" description="Helical" evidence="6">
    <location>
        <begin position="370"/>
        <end position="392"/>
    </location>
</feature>
<feature type="transmembrane region" description="Helical" evidence="6">
    <location>
        <begin position="94"/>
        <end position="117"/>
    </location>
</feature>
<dbReference type="InterPro" id="IPR036259">
    <property type="entry name" value="MFS_trans_sf"/>
</dbReference>
<evidence type="ECO:0000259" key="7">
    <source>
        <dbReference type="PROSITE" id="PS50850"/>
    </source>
</evidence>
<dbReference type="Pfam" id="PF07690">
    <property type="entry name" value="MFS_1"/>
    <property type="match status" value="1"/>
</dbReference>
<keyword evidence="3 6" id="KW-0812">Transmembrane</keyword>
<sequence>MPIGANRSTSVPVGRPLRGSAGYRGRVIGSASVAMAMTAPGQTPAISVFVDPLSTALHVSRSSVAMAYSIGSLAGALVLPLLGRLLDRFGPRRAMVAVALCFGAILVAAGTVTEFVGLSTAFVGIRLGGQGALSLVATTVVTVYVQRHRGLAMGVVSAIGTSAISLAPLALERLIGELGWRTAWQLEGWAVLAIAVPAALFVLPRRVPADGDVRTSEADAESGTSAREPPVDWTLREASRTAVFWVVVSGAGACSLITTALTFHQVSLLGERGLGAAEAAANFVPQLFAGLLASFLVGWLADHISDRALISTVMAVLALTTFTAGWVRPGWTAVAYGLALGACTAGVRTLRAVVFSDCFGQGHLGTLRGVVHSVIIGTSALGPVVLALGRAWSNSYRAALVALCALPILVVVAACLTKPPPRGA</sequence>
<dbReference type="InterPro" id="IPR020846">
    <property type="entry name" value="MFS_dom"/>
</dbReference>
<reference evidence="9" key="1">
    <citation type="journal article" date="2019" name="Int. J. Syst. Evol. Microbiol.">
        <title>The Global Catalogue of Microorganisms (GCM) 10K type strain sequencing project: providing services to taxonomists for standard genome sequencing and annotation.</title>
        <authorList>
            <consortium name="The Broad Institute Genomics Platform"/>
            <consortium name="The Broad Institute Genome Sequencing Center for Infectious Disease"/>
            <person name="Wu L."/>
            <person name="Ma J."/>
        </authorList>
    </citation>
    <scope>NUCLEOTIDE SEQUENCE [LARGE SCALE GENOMIC DNA]</scope>
    <source>
        <strain evidence="9">JCM 16898</strain>
    </source>
</reference>
<dbReference type="PANTHER" id="PTHR43385:SF1">
    <property type="entry name" value="RIBOFLAVIN TRANSPORTER RIBJ"/>
    <property type="match status" value="1"/>
</dbReference>
<feature type="transmembrane region" description="Helical" evidence="6">
    <location>
        <begin position="398"/>
        <end position="417"/>
    </location>
</feature>
<evidence type="ECO:0000256" key="4">
    <source>
        <dbReference type="ARBA" id="ARBA00022989"/>
    </source>
</evidence>
<keyword evidence="9" id="KW-1185">Reference proteome</keyword>
<keyword evidence="5 6" id="KW-0472">Membrane</keyword>
<keyword evidence="4 6" id="KW-1133">Transmembrane helix</keyword>
<name>A0ABP6W2S9_9PSEU</name>
<feature type="transmembrane region" description="Helical" evidence="6">
    <location>
        <begin position="283"/>
        <end position="301"/>
    </location>
</feature>
<evidence type="ECO:0000256" key="2">
    <source>
        <dbReference type="ARBA" id="ARBA00022448"/>
    </source>
</evidence>
<evidence type="ECO:0000313" key="8">
    <source>
        <dbReference type="EMBL" id="GAA3543314.1"/>
    </source>
</evidence>
<evidence type="ECO:0000313" key="9">
    <source>
        <dbReference type="Proteomes" id="UP001500689"/>
    </source>
</evidence>
<feature type="transmembrane region" description="Helical" evidence="6">
    <location>
        <begin position="242"/>
        <end position="263"/>
    </location>
</feature>
<comment type="caution">
    <text evidence="8">The sequence shown here is derived from an EMBL/GenBank/DDBJ whole genome shotgun (WGS) entry which is preliminary data.</text>
</comment>
<feature type="transmembrane region" description="Helical" evidence="6">
    <location>
        <begin position="308"/>
        <end position="327"/>
    </location>
</feature>
<dbReference type="SUPFAM" id="SSF103473">
    <property type="entry name" value="MFS general substrate transporter"/>
    <property type="match status" value="1"/>
</dbReference>
<dbReference type="InterPro" id="IPR011701">
    <property type="entry name" value="MFS"/>
</dbReference>
<organism evidence="8 9">
    <name type="scientific">Amycolatopsis ultiminotia</name>
    <dbReference type="NCBI Taxonomy" id="543629"/>
    <lineage>
        <taxon>Bacteria</taxon>
        <taxon>Bacillati</taxon>
        <taxon>Actinomycetota</taxon>
        <taxon>Actinomycetes</taxon>
        <taxon>Pseudonocardiales</taxon>
        <taxon>Pseudonocardiaceae</taxon>
        <taxon>Amycolatopsis</taxon>
    </lineage>
</organism>
<feature type="transmembrane region" description="Helical" evidence="6">
    <location>
        <begin position="183"/>
        <end position="203"/>
    </location>
</feature>
<feature type="transmembrane region" description="Helical" evidence="6">
    <location>
        <begin position="63"/>
        <end position="82"/>
    </location>
</feature>
<protein>
    <submittedName>
        <fullName evidence="8">MFS transporter</fullName>
    </submittedName>
</protein>
<evidence type="ECO:0000256" key="5">
    <source>
        <dbReference type="ARBA" id="ARBA00023136"/>
    </source>
</evidence>
<gene>
    <name evidence="8" type="ORF">GCM10022222_28760</name>
</gene>
<dbReference type="EMBL" id="BAAAZN010000005">
    <property type="protein sequence ID" value="GAA3543314.1"/>
    <property type="molecule type" value="Genomic_DNA"/>
</dbReference>